<dbReference type="Gene3D" id="2.40.50.1020">
    <property type="entry name" value="LytTr DNA-binding domain"/>
    <property type="match status" value="1"/>
</dbReference>
<dbReference type="PANTHER" id="PTHR37299">
    <property type="entry name" value="TRANSCRIPTIONAL REGULATOR-RELATED"/>
    <property type="match status" value="1"/>
</dbReference>
<dbReference type="SMART" id="SM00850">
    <property type="entry name" value="LytTR"/>
    <property type="match status" value="1"/>
</dbReference>
<keyword evidence="1" id="KW-0902">Two-component regulatory system</keyword>
<evidence type="ECO:0000313" key="3">
    <source>
        <dbReference type="EMBL" id="PPT90924.1"/>
    </source>
</evidence>
<dbReference type="GO" id="GO:0003677">
    <property type="term" value="F:DNA binding"/>
    <property type="evidence" value="ECO:0007669"/>
    <property type="project" value="InterPro"/>
</dbReference>
<evidence type="ECO:0000313" key="4">
    <source>
        <dbReference type="Proteomes" id="UP000239898"/>
    </source>
</evidence>
<dbReference type="Proteomes" id="UP000239898">
    <property type="component" value="Unassembled WGS sequence"/>
</dbReference>
<reference evidence="3 4" key="1">
    <citation type="submission" date="2016-08" db="EMBL/GenBank/DDBJ databases">
        <title>Evolution of the type three secretion system and type three effector repertoires in Xanthomonas.</title>
        <authorList>
            <person name="Merda D."/>
            <person name="Briand M."/>
            <person name="Bosis E."/>
            <person name="Rousseau C."/>
            <person name="Portier P."/>
            <person name="Jacques M.-A."/>
            <person name="Fischer-Le Saux M."/>
        </authorList>
    </citation>
    <scope>NUCLEOTIDE SEQUENCE [LARGE SCALE GENOMIC DNA]</scope>
    <source>
        <strain evidence="3 4">CFBP 4691</strain>
    </source>
</reference>
<dbReference type="PANTHER" id="PTHR37299:SF1">
    <property type="entry name" value="STAGE 0 SPORULATION PROTEIN A HOMOLOG"/>
    <property type="match status" value="1"/>
</dbReference>
<organism evidence="3 4">
    <name type="scientific">Xanthomonas theicola</name>
    <dbReference type="NCBI Taxonomy" id="56464"/>
    <lineage>
        <taxon>Bacteria</taxon>
        <taxon>Pseudomonadati</taxon>
        <taxon>Pseudomonadota</taxon>
        <taxon>Gammaproteobacteria</taxon>
        <taxon>Lysobacterales</taxon>
        <taxon>Lysobacteraceae</taxon>
        <taxon>Xanthomonas</taxon>
    </lineage>
</organism>
<comment type="caution">
    <text evidence="3">The sequence shown here is derived from an EMBL/GenBank/DDBJ whole genome shotgun (WGS) entry which is preliminary data.</text>
</comment>
<keyword evidence="4" id="KW-1185">Reference proteome</keyword>
<dbReference type="EMBL" id="MIGX01000040">
    <property type="protein sequence ID" value="PPT90924.1"/>
    <property type="molecule type" value="Genomic_DNA"/>
</dbReference>
<name>A0A2S6ZF84_9XANT</name>
<feature type="domain" description="HTH LytTR-type" evidence="2">
    <location>
        <begin position="70"/>
        <end position="166"/>
    </location>
</feature>
<accession>A0A2S6ZF84</accession>
<dbReference type="InterPro" id="IPR007492">
    <property type="entry name" value="LytTR_DNA-bd_dom"/>
</dbReference>
<evidence type="ECO:0000259" key="2">
    <source>
        <dbReference type="PROSITE" id="PS50930"/>
    </source>
</evidence>
<gene>
    <name evidence="3" type="ORF">XthCFBP4691_10030</name>
</gene>
<dbReference type="PROSITE" id="PS50930">
    <property type="entry name" value="HTH_LYTTR"/>
    <property type="match status" value="1"/>
</dbReference>
<protein>
    <recommendedName>
        <fullName evidence="2">HTH LytTR-type domain-containing protein</fullName>
    </recommendedName>
</protein>
<dbReference type="InterPro" id="IPR046947">
    <property type="entry name" value="LytR-like"/>
</dbReference>
<dbReference type="GO" id="GO:0000156">
    <property type="term" value="F:phosphorelay response regulator activity"/>
    <property type="evidence" value="ECO:0007669"/>
    <property type="project" value="InterPro"/>
</dbReference>
<sequence>MGAHGDLCCGRTDLRLVAGDHSLRVPQGRSDLGAAGGDVLVPDETRCRGCLSRGRDCSGDVRHTGGATLIRTPTTDILAARAADNYVEFMLAAGRRPLMRVSLTHVEARLSSAGIVRTHRSWLANTCHVRSITPAGSGDFRLDLGHNLIVPLSRRYPTVLASLKAEPNVSS</sequence>
<dbReference type="Pfam" id="PF04397">
    <property type="entry name" value="LytTR"/>
    <property type="match status" value="1"/>
</dbReference>
<dbReference type="RefSeq" id="WP_128420280.1">
    <property type="nucleotide sequence ID" value="NZ_CP049017.1"/>
</dbReference>
<evidence type="ECO:0000256" key="1">
    <source>
        <dbReference type="ARBA" id="ARBA00023012"/>
    </source>
</evidence>
<dbReference type="OrthoDB" id="9781059at2"/>
<dbReference type="AlphaFoldDB" id="A0A2S6ZF84"/>
<proteinExistence type="predicted"/>